<dbReference type="Proteomes" id="UP000295537">
    <property type="component" value="Unassembled WGS sequence"/>
</dbReference>
<dbReference type="GO" id="GO:0009307">
    <property type="term" value="P:DNA restriction-modification system"/>
    <property type="evidence" value="ECO:0007669"/>
    <property type="project" value="UniProtKB-KW"/>
</dbReference>
<evidence type="ECO:0000313" key="10">
    <source>
        <dbReference type="Proteomes" id="UP000295537"/>
    </source>
</evidence>
<keyword evidence="4" id="KW-0949">S-adenosyl-L-methionine</keyword>
<dbReference type="SUPFAM" id="SSF53335">
    <property type="entry name" value="S-adenosyl-L-methionine-dependent methyltransferases"/>
    <property type="match status" value="1"/>
</dbReference>
<sequence>MQNLSINYNPDVLSCLANLSNDEVFTSPELANRMLDLLPQALFSSKETTFLDPATKSGVFLREIAKRLIKGLEMQIPDLQARLNHIFTKQLFGIGITELTALLARRSLYCSRTANHVHSICTEFSDEQGNVRYSPIKHTWVDGRCKHCSINQKGNERAEHLESHAYSFIHQELNEISENLPMKFDVIIGNPPYQLNVGNEGGNSSKAKAIYHLFIEQAINLNPSYLVMITPSRWMTRSVEGISPEWIDTMLVSKNFKTIHDFESSQECFPNLSQPIEGGVNYFLWEKDYSGKCGYYYHLSNDEILHRFDYLDASSSGIVIRDPRVFSLINKIVAQHGNYFLEEKNNFSSLVSPKDFFTNKQYLTSKWSGYSKKQTLQSDVKYYLNRNLEECGFGWVKAEQIPKNLLSKNLHKVYIPAANGSKDLVLGKPFYGESNSVCSQTYLVIGYNPEIHSLTKEECENIISYIQTKFFRYLVSIKKKTQNGPRGVYQFVPLQDFSKSWTDKELYEKYSLTEDEIQYIESMIRPMGAAE</sequence>
<keyword evidence="3 9" id="KW-0808">Transferase</keyword>
<comment type="catalytic activity">
    <reaction evidence="7">
        <text>a 2'-deoxyadenosine in DNA + S-adenosyl-L-methionine = an N(6)-methyl-2'-deoxyadenosine in DNA + S-adenosyl-L-homocysteine + H(+)</text>
        <dbReference type="Rhea" id="RHEA:15197"/>
        <dbReference type="Rhea" id="RHEA-COMP:12418"/>
        <dbReference type="Rhea" id="RHEA-COMP:12419"/>
        <dbReference type="ChEBI" id="CHEBI:15378"/>
        <dbReference type="ChEBI" id="CHEBI:57856"/>
        <dbReference type="ChEBI" id="CHEBI:59789"/>
        <dbReference type="ChEBI" id="CHEBI:90615"/>
        <dbReference type="ChEBI" id="CHEBI:90616"/>
        <dbReference type="EC" id="2.1.1.72"/>
    </reaction>
</comment>
<dbReference type="InterPro" id="IPR050953">
    <property type="entry name" value="N4_N6_ade-DNA_methylase"/>
</dbReference>
<dbReference type="InterPro" id="IPR011639">
    <property type="entry name" value="MethylTrfase_TaqI-like_dom"/>
</dbReference>
<dbReference type="InterPro" id="IPR029063">
    <property type="entry name" value="SAM-dependent_MTases_sf"/>
</dbReference>
<dbReference type="Gene3D" id="3.40.50.150">
    <property type="entry name" value="Vaccinia Virus protein VP39"/>
    <property type="match status" value="1"/>
</dbReference>
<evidence type="ECO:0000256" key="3">
    <source>
        <dbReference type="ARBA" id="ARBA00022679"/>
    </source>
</evidence>
<dbReference type="RefSeq" id="WP_132501379.1">
    <property type="nucleotide sequence ID" value="NZ_LVXA01000001.1"/>
</dbReference>
<dbReference type="EC" id="2.1.1.72" evidence="1"/>
<keyword evidence="6" id="KW-0238">DNA-binding</keyword>
<dbReference type="PRINTS" id="PR00507">
    <property type="entry name" value="N12N6MTFRASE"/>
</dbReference>
<proteinExistence type="predicted"/>
<evidence type="ECO:0000256" key="5">
    <source>
        <dbReference type="ARBA" id="ARBA00022747"/>
    </source>
</evidence>
<feature type="domain" description="Type II methyltransferase M.TaqI-like" evidence="8">
    <location>
        <begin position="89"/>
        <end position="269"/>
    </location>
</feature>
<dbReference type="AlphaFoldDB" id="A0A4R2N871"/>
<organism evidence="9 10">
    <name type="scientific">Nicoletella semolina</name>
    <dbReference type="NCBI Taxonomy" id="271160"/>
    <lineage>
        <taxon>Bacteria</taxon>
        <taxon>Pseudomonadati</taxon>
        <taxon>Pseudomonadota</taxon>
        <taxon>Gammaproteobacteria</taxon>
        <taxon>Pasteurellales</taxon>
        <taxon>Pasteurellaceae</taxon>
        <taxon>Nicoletella</taxon>
    </lineage>
</organism>
<dbReference type="PANTHER" id="PTHR33841">
    <property type="entry name" value="DNA METHYLTRANSFERASE YEEA-RELATED"/>
    <property type="match status" value="1"/>
</dbReference>
<name>A0A4R2N871_9PAST</name>
<dbReference type="Pfam" id="PF07669">
    <property type="entry name" value="Eco57I"/>
    <property type="match status" value="1"/>
</dbReference>
<evidence type="ECO:0000256" key="7">
    <source>
        <dbReference type="ARBA" id="ARBA00047942"/>
    </source>
</evidence>
<dbReference type="GO" id="GO:0032259">
    <property type="term" value="P:methylation"/>
    <property type="evidence" value="ECO:0007669"/>
    <property type="project" value="UniProtKB-KW"/>
</dbReference>
<evidence type="ECO:0000256" key="6">
    <source>
        <dbReference type="ARBA" id="ARBA00023125"/>
    </source>
</evidence>
<accession>A0A4R2N871</accession>
<evidence type="ECO:0000256" key="2">
    <source>
        <dbReference type="ARBA" id="ARBA00022603"/>
    </source>
</evidence>
<evidence type="ECO:0000313" key="9">
    <source>
        <dbReference type="EMBL" id="TCP17151.1"/>
    </source>
</evidence>
<protein>
    <recommendedName>
        <fullName evidence="1">site-specific DNA-methyltransferase (adenine-specific)</fullName>
        <ecNumber evidence="1">2.1.1.72</ecNumber>
    </recommendedName>
</protein>
<keyword evidence="10" id="KW-1185">Reference proteome</keyword>
<dbReference type="OrthoDB" id="9782445at2"/>
<reference evidence="9 10" key="1">
    <citation type="submission" date="2019-03" db="EMBL/GenBank/DDBJ databases">
        <title>Genomic Encyclopedia of Type Strains, Phase IV (KMG-IV): sequencing the most valuable type-strain genomes for metagenomic binning, comparative biology and taxonomic classification.</title>
        <authorList>
            <person name="Goeker M."/>
        </authorList>
    </citation>
    <scope>NUCLEOTIDE SEQUENCE [LARGE SCALE GENOMIC DNA]</scope>
    <source>
        <strain evidence="9 10">DSM 16380</strain>
    </source>
</reference>
<dbReference type="EMBL" id="SLXJ01000007">
    <property type="protein sequence ID" value="TCP17151.1"/>
    <property type="molecule type" value="Genomic_DNA"/>
</dbReference>
<dbReference type="PROSITE" id="PS00092">
    <property type="entry name" value="N6_MTASE"/>
    <property type="match status" value="1"/>
</dbReference>
<dbReference type="GO" id="GO:0009007">
    <property type="term" value="F:site-specific DNA-methyltransferase (adenine-specific) activity"/>
    <property type="evidence" value="ECO:0007669"/>
    <property type="project" value="UniProtKB-EC"/>
</dbReference>
<dbReference type="GO" id="GO:0003677">
    <property type="term" value="F:DNA binding"/>
    <property type="evidence" value="ECO:0007669"/>
    <property type="project" value="UniProtKB-KW"/>
</dbReference>
<evidence type="ECO:0000256" key="4">
    <source>
        <dbReference type="ARBA" id="ARBA00022691"/>
    </source>
</evidence>
<keyword evidence="2 9" id="KW-0489">Methyltransferase</keyword>
<evidence type="ECO:0000256" key="1">
    <source>
        <dbReference type="ARBA" id="ARBA00011900"/>
    </source>
</evidence>
<dbReference type="PANTHER" id="PTHR33841:SF6">
    <property type="entry name" value="TYPE II METHYLTRANSFERASE M.HINDII"/>
    <property type="match status" value="1"/>
</dbReference>
<keyword evidence="5" id="KW-0680">Restriction system</keyword>
<comment type="caution">
    <text evidence="9">The sequence shown here is derived from an EMBL/GenBank/DDBJ whole genome shotgun (WGS) entry which is preliminary data.</text>
</comment>
<evidence type="ECO:0000259" key="8">
    <source>
        <dbReference type="Pfam" id="PF07669"/>
    </source>
</evidence>
<dbReference type="InterPro" id="IPR002052">
    <property type="entry name" value="DNA_methylase_N6_adenine_CS"/>
</dbReference>
<gene>
    <name evidence="9" type="ORF">EV693_10716</name>
</gene>